<proteinExistence type="predicted"/>
<dbReference type="EMBL" id="LGRX02005628">
    <property type="protein sequence ID" value="KAK3278083.1"/>
    <property type="molecule type" value="Genomic_DNA"/>
</dbReference>
<keyword evidence="3" id="KW-1185">Reference proteome</keyword>
<reference evidence="2 3" key="1">
    <citation type="journal article" date="2015" name="Genome Biol. Evol.">
        <title>Comparative Genomics of a Bacterivorous Green Alga Reveals Evolutionary Causalities and Consequences of Phago-Mixotrophic Mode of Nutrition.</title>
        <authorList>
            <person name="Burns J.A."/>
            <person name="Paasch A."/>
            <person name="Narechania A."/>
            <person name="Kim E."/>
        </authorList>
    </citation>
    <scope>NUCLEOTIDE SEQUENCE [LARGE SCALE GENOMIC DNA]</scope>
    <source>
        <strain evidence="2 3">PLY_AMNH</strain>
    </source>
</reference>
<sequence>MPVFISSVFRRKNCLQHKCAGALRFRPCVQLRALAWPSHRRRQHDHDWNSRKMCGRSRERKRAPLPLTASFKRNPRDQNFSEPIYPEDYHEDYDLAWPSSSEEFCDYPRKPNIRGQAGGTPRSQGTASVAPHSESSGRRRPSEPSRGFVASAPRPREGATVGIVTKRQERGASLARGRPRGGGALERIAEFVEQTFEEGMRQEGGSDGVNQSKGLATSSTWDRALTAEIRRQLGPGKKLDKRKLSTLMKILKGTGNAAACHRLLQWALCEGLAVNAFHFNQAISALGMRITPVASRCTAHMHAVSGT</sequence>
<comment type="caution">
    <text evidence="2">The sequence shown here is derived from an EMBL/GenBank/DDBJ whole genome shotgun (WGS) entry which is preliminary data.</text>
</comment>
<feature type="region of interest" description="Disordered" evidence="1">
    <location>
        <begin position="106"/>
        <end position="181"/>
    </location>
</feature>
<protein>
    <submittedName>
        <fullName evidence="2">Uncharacterized protein</fullName>
    </submittedName>
</protein>
<feature type="region of interest" description="Disordered" evidence="1">
    <location>
        <begin position="52"/>
        <end position="85"/>
    </location>
</feature>
<dbReference type="AlphaFoldDB" id="A0AAE0GHD9"/>
<name>A0AAE0GHD9_9CHLO</name>
<dbReference type="Proteomes" id="UP001190700">
    <property type="component" value="Unassembled WGS sequence"/>
</dbReference>
<evidence type="ECO:0000313" key="2">
    <source>
        <dbReference type="EMBL" id="KAK3278083.1"/>
    </source>
</evidence>
<gene>
    <name evidence="2" type="ORF">CYMTET_13953</name>
</gene>
<evidence type="ECO:0000256" key="1">
    <source>
        <dbReference type="SAM" id="MobiDB-lite"/>
    </source>
</evidence>
<organism evidence="2 3">
    <name type="scientific">Cymbomonas tetramitiformis</name>
    <dbReference type="NCBI Taxonomy" id="36881"/>
    <lineage>
        <taxon>Eukaryota</taxon>
        <taxon>Viridiplantae</taxon>
        <taxon>Chlorophyta</taxon>
        <taxon>Pyramimonadophyceae</taxon>
        <taxon>Pyramimonadales</taxon>
        <taxon>Pyramimonadaceae</taxon>
        <taxon>Cymbomonas</taxon>
    </lineage>
</organism>
<feature type="compositionally biased region" description="Basic residues" evidence="1">
    <location>
        <begin position="53"/>
        <end position="63"/>
    </location>
</feature>
<evidence type="ECO:0000313" key="3">
    <source>
        <dbReference type="Proteomes" id="UP001190700"/>
    </source>
</evidence>
<accession>A0AAE0GHD9</accession>